<name>A0A3P7NSQ1_DIBLA</name>
<sequence>MGRPVVFWPFEPSFSPVVCTQWASLESLSCSTVFGDSRFDSGFATLSSEVSNTDPAGAVASDQSYVRTNTSEVEELVALYGDVSNPEFEQLGE</sequence>
<dbReference type="Proteomes" id="UP000281553">
    <property type="component" value="Unassembled WGS sequence"/>
</dbReference>
<reference evidence="1 2" key="1">
    <citation type="submission" date="2018-11" db="EMBL/GenBank/DDBJ databases">
        <authorList>
            <consortium name="Pathogen Informatics"/>
        </authorList>
    </citation>
    <scope>NUCLEOTIDE SEQUENCE [LARGE SCALE GENOMIC DNA]</scope>
</reference>
<protein>
    <submittedName>
        <fullName evidence="1">Uncharacterized protein</fullName>
    </submittedName>
</protein>
<dbReference type="EMBL" id="UYRU01098179">
    <property type="protein sequence ID" value="VDN40283.1"/>
    <property type="molecule type" value="Genomic_DNA"/>
</dbReference>
<keyword evidence="2" id="KW-1185">Reference proteome</keyword>
<evidence type="ECO:0000313" key="1">
    <source>
        <dbReference type="EMBL" id="VDN40283.1"/>
    </source>
</evidence>
<proteinExistence type="predicted"/>
<evidence type="ECO:0000313" key="2">
    <source>
        <dbReference type="Proteomes" id="UP000281553"/>
    </source>
</evidence>
<accession>A0A3P7NSQ1</accession>
<gene>
    <name evidence="1" type="ORF">DILT_LOCUS18195</name>
</gene>
<dbReference type="AlphaFoldDB" id="A0A3P7NSQ1"/>
<organism evidence="1 2">
    <name type="scientific">Dibothriocephalus latus</name>
    <name type="common">Fish tapeworm</name>
    <name type="synonym">Diphyllobothrium latum</name>
    <dbReference type="NCBI Taxonomy" id="60516"/>
    <lineage>
        <taxon>Eukaryota</taxon>
        <taxon>Metazoa</taxon>
        <taxon>Spiralia</taxon>
        <taxon>Lophotrochozoa</taxon>
        <taxon>Platyhelminthes</taxon>
        <taxon>Cestoda</taxon>
        <taxon>Eucestoda</taxon>
        <taxon>Diphyllobothriidea</taxon>
        <taxon>Diphyllobothriidae</taxon>
        <taxon>Dibothriocephalus</taxon>
    </lineage>
</organism>